<dbReference type="Proteomes" id="UP001549773">
    <property type="component" value="Unassembled WGS sequence"/>
</dbReference>
<feature type="domain" description="2TM" evidence="2">
    <location>
        <begin position="10"/>
        <end position="99"/>
    </location>
</feature>
<sequence length="109" mass="13172">MENKDLIKKERALQRIKELKEFYIHLTVYIAINSFISVNKVIRNMNNGETFEEAFLDFGTFAIWIFWGIGLAFHAMKVFSFNPFFGKDWEERQIKKYMEKEENESKKYL</sequence>
<evidence type="ECO:0000313" key="3">
    <source>
        <dbReference type="EMBL" id="MET7027866.1"/>
    </source>
</evidence>
<dbReference type="Pfam" id="PF13239">
    <property type="entry name" value="2TM"/>
    <property type="match status" value="1"/>
</dbReference>
<organism evidence="3 4">
    <name type="scientific">Sediminicola luteus</name>
    <dbReference type="NCBI Taxonomy" id="319238"/>
    <lineage>
        <taxon>Bacteria</taxon>
        <taxon>Pseudomonadati</taxon>
        <taxon>Bacteroidota</taxon>
        <taxon>Flavobacteriia</taxon>
        <taxon>Flavobacteriales</taxon>
        <taxon>Flavobacteriaceae</taxon>
        <taxon>Sediminicola</taxon>
    </lineage>
</organism>
<gene>
    <name evidence="3" type="ORF">ABXZ32_00575</name>
</gene>
<evidence type="ECO:0000259" key="2">
    <source>
        <dbReference type="Pfam" id="PF13239"/>
    </source>
</evidence>
<reference evidence="3 4" key="1">
    <citation type="submission" date="2024-07" db="EMBL/GenBank/DDBJ databases">
        <title>The genome sequence of type strain Sediminicola luteus GDMCC 1.2596T.</title>
        <authorList>
            <person name="Liu Y."/>
        </authorList>
    </citation>
    <scope>NUCLEOTIDE SEQUENCE [LARGE SCALE GENOMIC DNA]</scope>
    <source>
        <strain evidence="3 4">GDMCC 1.2596</strain>
    </source>
</reference>
<keyword evidence="1" id="KW-1133">Transmembrane helix</keyword>
<accession>A0ABV2TRH1</accession>
<keyword evidence="1" id="KW-0812">Transmembrane</keyword>
<proteinExistence type="predicted"/>
<protein>
    <submittedName>
        <fullName evidence="3">2TM domain-containing protein</fullName>
    </submittedName>
</protein>
<comment type="caution">
    <text evidence="3">The sequence shown here is derived from an EMBL/GenBank/DDBJ whole genome shotgun (WGS) entry which is preliminary data.</text>
</comment>
<keyword evidence="4" id="KW-1185">Reference proteome</keyword>
<dbReference type="RefSeq" id="WP_354616749.1">
    <property type="nucleotide sequence ID" value="NZ_JBEWYP010000001.1"/>
</dbReference>
<name>A0ABV2TRH1_9FLAO</name>
<dbReference type="InterPro" id="IPR025698">
    <property type="entry name" value="2TM_dom"/>
</dbReference>
<evidence type="ECO:0000313" key="4">
    <source>
        <dbReference type="Proteomes" id="UP001549773"/>
    </source>
</evidence>
<evidence type="ECO:0000256" key="1">
    <source>
        <dbReference type="SAM" id="Phobius"/>
    </source>
</evidence>
<dbReference type="EMBL" id="JBEWYP010000001">
    <property type="protein sequence ID" value="MET7027866.1"/>
    <property type="molecule type" value="Genomic_DNA"/>
</dbReference>
<keyword evidence="1" id="KW-0472">Membrane</keyword>
<feature type="transmembrane region" description="Helical" evidence="1">
    <location>
        <begin position="21"/>
        <end position="42"/>
    </location>
</feature>